<comment type="catalytic activity">
    <reaction evidence="1">
        <text>ATP + protein L-histidine = ADP + protein N-phospho-L-histidine.</text>
        <dbReference type="EC" id="2.7.13.3"/>
    </reaction>
</comment>
<evidence type="ECO:0000256" key="7">
    <source>
        <dbReference type="SAM" id="Phobius"/>
    </source>
</evidence>
<dbReference type="Pfam" id="PF02518">
    <property type="entry name" value="HATPase_c"/>
    <property type="match status" value="1"/>
</dbReference>
<dbReference type="Pfam" id="PF00512">
    <property type="entry name" value="HisKA"/>
    <property type="match status" value="1"/>
</dbReference>
<keyword evidence="5" id="KW-0418">Kinase</keyword>
<dbReference type="InterPro" id="IPR005467">
    <property type="entry name" value="His_kinase_dom"/>
</dbReference>
<evidence type="ECO:0000259" key="8">
    <source>
        <dbReference type="PROSITE" id="PS50109"/>
    </source>
</evidence>
<dbReference type="Gene3D" id="3.30.565.10">
    <property type="entry name" value="Histidine kinase-like ATPase, C-terminal domain"/>
    <property type="match status" value="1"/>
</dbReference>
<dbReference type="InterPro" id="IPR050736">
    <property type="entry name" value="Sensor_HK_Regulatory"/>
</dbReference>
<accession>A0A6L8LV47</accession>
<name>A0A6L8LV47_9RHOB</name>
<dbReference type="CDD" id="cd00075">
    <property type="entry name" value="HATPase"/>
    <property type="match status" value="1"/>
</dbReference>
<dbReference type="SUPFAM" id="SSF55874">
    <property type="entry name" value="ATPase domain of HSP90 chaperone/DNA topoisomerase II/histidine kinase"/>
    <property type="match status" value="1"/>
</dbReference>
<keyword evidence="10" id="KW-1185">Reference proteome</keyword>
<dbReference type="Gene3D" id="1.10.287.130">
    <property type="match status" value="1"/>
</dbReference>
<gene>
    <name evidence="9" type="ORF">GR167_18085</name>
</gene>
<dbReference type="PANTHER" id="PTHR43711:SF26">
    <property type="entry name" value="SENSOR HISTIDINE KINASE RCSC"/>
    <property type="match status" value="1"/>
</dbReference>
<keyword evidence="7" id="KW-0812">Transmembrane</keyword>
<evidence type="ECO:0000256" key="3">
    <source>
        <dbReference type="ARBA" id="ARBA00022553"/>
    </source>
</evidence>
<evidence type="ECO:0000313" key="10">
    <source>
        <dbReference type="Proteomes" id="UP000479043"/>
    </source>
</evidence>
<evidence type="ECO:0000256" key="1">
    <source>
        <dbReference type="ARBA" id="ARBA00000085"/>
    </source>
</evidence>
<proteinExistence type="predicted"/>
<evidence type="ECO:0000256" key="6">
    <source>
        <dbReference type="ARBA" id="ARBA00023012"/>
    </source>
</evidence>
<dbReference type="PANTHER" id="PTHR43711">
    <property type="entry name" value="TWO-COMPONENT HISTIDINE KINASE"/>
    <property type="match status" value="1"/>
</dbReference>
<evidence type="ECO:0000256" key="4">
    <source>
        <dbReference type="ARBA" id="ARBA00022679"/>
    </source>
</evidence>
<dbReference type="InterPro" id="IPR003661">
    <property type="entry name" value="HisK_dim/P_dom"/>
</dbReference>
<dbReference type="InterPro" id="IPR004358">
    <property type="entry name" value="Sig_transdc_His_kin-like_C"/>
</dbReference>
<dbReference type="AlphaFoldDB" id="A0A6L8LV47"/>
<protein>
    <recommendedName>
        <fullName evidence="2">histidine kinase</fullName>
        <ecNumber evidence="2">2.7.13.3</ecNumber>
    </recommendedName>
</protein>
<evidence type="ECO:0000313" key="9">
    <source>
        <dbReference type="EMBL" id="MYM57232.1"/>
    </source>
</evidence>
<dbReference type="EC" id="2.7.13.3" evidence="2"/>
<keyword evidence="7" id="KW-0472">Membrane</keyword>
<keyword evidence="7" id="KW-1133">Transmembrane helix</keyword>
<keyword evidence="3" id="KW-0597">Phosphoprotein</keyword>
<keyword evidence="4" id="KW-0808">Transferase</keyword>
<dbReference type="SMART" id="SM00388">
    <property type="entry name" value="HisKA"/>
    <property type="match status" value="1"/>
</dbReference>
<dbReference type="CDD" id="cd00082">
    <property type="entry name" value="HisKA"/>
    <property type="match status" value="1"/>
</dbReference>
<keyword evidence="6" id="KW-0902">Two-component regulatory system</keyword>
<feature type="transmembrane region" description="Helical" evidence="7">
    <location>
        <begin position="27"/>
        <end position="47"/>
    </location>
</feature>
<dbReference type="SUPFAM" id="SSF47384">
    <property type="entry name" value="Homodimeric domain of signal transducing histidine kinase"/>
    <property type="match status" value="1"/>
</dbReference>
<feature type="transmembrane region" description="Helical" evidence="7">
    <location>
        <begin position="102"/>
        <end position="118"/>
    </location>
</feature>
<feature type="transmembrane region" description="Helical" evidence="7">
    <location>
        <begin position="164"/>
        <end position="186"/>
    </location>
</feature>
<sequence>MIRRFRHRYEAFFPKPTQFERQIRTSYVVLLILATLAVYSLIANILLRVPTPTLLSVIALASFGVTALMHRRRWHMLGRVQMLLTADLLLFVDSYFEHPSSNISLVLLTFVGLPFIVFSWRENRLLVGALSAVPLVLWNILIFTNYGDLKYVEIDEETSRAFGYWHSTVVFFLVAAEFAYFDHVAFRYSSALRKSLAAEEKAGRAKTAFLSSMNHEIRTPLNAIIGSADLLRAHPEATPDIRRLADYIDRAGQNILTMTEKSLTYTKLISSPIDVSLSAEDPMDLIRAELARFETLIRSKDIKVETRQMCADPVLADPKLLSKVLAQLIDNAAKYLPQRGTVKFIVAQGVDGTIRISVKDNGPGIPIEMREQVFQPFERLQQTLGTQSGGGVGLTIAKTYVEAMGGDIGIAPISSGGTHVWVELPRVVTKKNKKRIAKDTLIGPVAVLAEPVQPN</sequence>
<dbReference type="PROSITE" id="PS50109">
    <property type="entry name" value="HIS_KIN"/>
    <property type="match status" value="1"/>
</dbReference>
<organism evidence="9 10">
    <name type="scientific">Thalassovita mangrovi</name>
    <dbReference type="NCBI Taxonomy" id="2692236"/>
    <lineage>
        <taxon>Bacteria</taxon>
        <taxon>Pseudomonadati</taxon>
        <taxon>Pseudomonadota</taxon>
        <taxon>Alphaproteobacteria</taxon>
        <taxon>Rhodobacterales</taxon>
        <taxon>Roseobacteraceae</taxon>
        <taxon>Thalassovita</taxon>
    </lineage>
</organism>
<comment type="caution">
    <text evidence="9">The sequence shown here is derived from an EMBL/GenBank/DDBJ whole genome shotgun (WGS) entry which is preliminary data.</text>
</comment>
<dbReference type="EMBL" id="WWEN01000010">
    <property type="protein sequence ID" value="MYM57232.1"/>
    <property type="molecule type" value="Genomic_DNA"/>
</dbReference>
<dbReference type="GO" id="GO:0000155">
    <property type="term" value="F:phosphorelay sensor kinase activity"/>
    <property type="evidence" value="ECO:0007669"/>
    <property type="project" value="InterPro"/>
</dbReference>
<dbReference type="PRINTS" id="PR00344">
    <property type="entry name" value="BCTRLSENSOR"/>
</dbReference>
<dbReference type="RefSeq" id="WP_160975142.1">
    <property type="nucleotide sequence ID" value="NZ_WWEN01000010.1"/>
</dbReference>
<dbReference type="InterPro" id="IPR003594">
    <property type="entry name" value="HATPase_dom"/>
</dbReference>
<feature type="transmembrane region" description="Helical" evidence="7">
    <location>
        <begin position="125"/>
        <end position="144"/>
    </location>
</feature>
<dbReference type="SMART" id="SM00387">
    <property type="entry name" value="HATPase_c"/>
    <property type="match status" value="1"/>
</dbReference>
<dbReference type="InterPro" id="IPR036890">
    <property type="entry name" value="HATPase_C_sf"/>
</dbReference>
<evidence type="ECO:0000256" key="5">
    <source>
        <dbReference type="ARBA" id="ARBA00022777"/>
    </source>
</evidence>
<feature type="domain" description="Histidine kinase" evidence="8">
    <location>
        <begin position="212"/>
        <end position="428"/>
    </location>
</feature>
<dbReference type="InterPro" id="IPR036097">
    <property type="entry name" value="HisK_dim/P_sf"/>
</dbReference>
<reference evidence="9 10" key="1">
    <citation type="submission" date="2020-01" db="EMBL/GenBank/DDBJ databases">
        <authorList>
            <person name="Chen S."/>
        </authorList>
    </citation>
    <scope>NUCLEOTIDE SEQUENCE [LARGE SCALE GENOMIC DNA]</scope>
    <source>
        <strain evidence="9 10">GS-10</strain>
    </source>
</reference>
<dbReference type="Proteomes" id="UP000479043">
    <property type="component" value="Unassembled WGS sequence"/>
</dbReference>
<evidence type="ECO:0000256" key="2">
    <source>
        <dbReference type="ARBA" id="ARBA00012438"/>
    </source>
</evidence>